<feature type="non-terminal residue" evidence="5">
    <location>
        <position position="1"/>
    </location>
</feature>
<dbReference type="EMBL" id="VWZC01014373">
    <property type="protein sequence ID" value="NXF68985.1"/>
    <property type="molecule type" value="Genomic_DNA"/>
</dbReference>
<dbReference type="SUPFAM" id="SSF53474">
    <property type="entry name" value="alpha/beta-Hydrolases"/>
    <property type="match status" value="1"/>
</dbReference>
<dbReference type="Pfam" id="PF04083">
    <property type="entry name" value="Abhydro_lipase"/>
    <property type="match status" value="1"/>
</dbReference>
<dbReference type="InterPro" id="IPR025483">
    <property type="entry name" value="Lipase_euk"/>
</dbReference>
<dbReference type="FunFam" id="3.40.50.1820:FF:000012">
    <property type="entry name" value="Lipase"/>
    <property type="match status" value="1"/>
</dbReference>
<dbReference type="InterPro" id="IPR029058">
    <property type="entry name" value="AB_hydrolase_fold"/>
</dbReference>
<gene>
    <name evidence="5" type="primary">Lipa_0</name>
    <name evidence="5" type="ORF">CICNIG_R07769</name>
</gene>
<dbReference type="Gene3D" id="3.40.50.1820">
    <property type="entry name" value="alpha/beta hydrolase"/>
    <property type="match status" value="1"/>
</dbReference>
<name>A0A7K8VQJ5_9STRI</name>
<protein>
    <submittedName>
        <fullName evidence="5">LICH hydrolase</fullName>
    </submittedName>
</protein>
<dbReference type="PANTHER" id="PTHR11005">
    <property type="entry name" value="LYSOSOMAL ACID LIPASE-RELATED"/>
    <property type="match status" value="1"/>
</dbReference>
<dbReference type="InterPro" id="IPR006693">
    <property type="entry name" value="AB_hydrolase_lipase"/>
</dbReference>
<reference evidence="5 6" key="1">
    <citation type="submission" date="2019-09" db="EMBL/GenBank/DDBJ databases">
        <title>Bird 10,000 Genomes (B10K) Project - Family phase.</title>
        <authorList>
            <person name="Zhang G."/>
        </authorList>
    </citation>
    <scope>NUCLEOTIDE SEQUENCE [LARGE SCALE GENOMIC DNA]</scope>
    <source>
        <strain evidence="5">B10K-DU-001-07</strain>
        <tissue evidence="5">Muscle</tissue>
    </source>
</reference>
<feature type="chain" id="PRO_5029497500" evidence="3">
    <location>
        <begin position="19"/>
        <end position="399"/>
    </location>
</feature>
<evidence type="ECO:0000313" key="5">
    <source>
        <dbReference type="EMBL" id="NXF68985.1"/>
    </source>
</evidence>
<evidence type="ECO:0000256" key="3">
    <source>
        <dbReference type="SAM" id="SignalP"/>
    </source>
</evidence>
<dbReference type="GO" id="GO:0006629">
    <property type="term" value="P:lipid metabolic process"/>
    <property type="evidence" value="ECO:0007669"/>
    <property type="project" value="InterPro"/>
</dbReference>
<accession>A0A7K8VQJ5</accession>
<keyword evidence="3" id="KW-0732">Signal</keyword>
<keyword evidence="6" id="KW-1185">Reference proteome</keyword>
<feature type="active site" description="Charge relay system" evidence="2">
    <location>
        <position position="346"/>
    </location>
</feature>
<dbReference type="AlphaFoldDB" id="A0A7K8VQJ5"/>
<evidence type="ECO:0000313" key="6">
    <source>
        <dbReference type="Proteomes" id="UP000542434"/>
    </source>
</evidence>
<organism evidence="5 6">
    <name type="scientific">Ciccaba nigrolineata</name>
    <dbReference type="NCBI Taxonomy" id="1118524"/>
    <lineage>
        <taxon>Eukaryota</taxon>
        <taxon>Metazoa</taxon>
        <taxon>Chordata</taxon>
        <taxon>Craniata</taxon>
        <taxon>Vertebrata</taxon>
        <taxon>Euteleostomi</taxon>
        <taxon>Archelosauria</taxon>
        <taxon>Archosauria</taxon>
        <taxon>Dinosauria</taxon>
        <taxon>Saurischia</taxon>
        <taxon>Theropoda</taxon>
        <taxon>Coelurosauria</taxon>
        <taxon>Aves</taxon>
        <taxon>Neognathae</taxon>
        <taxon>Neoaves</taxon>
        <taxon>Telluraves</taxon>
        <taxon>Strigiformes</taxon>
        <taxon>Strigidae</taxon>
        <taxon>Ciccaba</taxon>
    </lineage>
</organism>
<dbReference type="Proteomes" id="UP000542434">
    <property type="component" value="Unassembled WGS sequence"/>
</dbReference>
<feature type="active site" description="Nucleophile" evidence="2">
    <location>
        <position position="180"/>
    </location>
</feature>
<comment type="similarity">
    <text evidence="1">Belongs to the AB hydrolase superfamily. Lipase family.</text>
</comment>
<feature type="domain" description="Partial AB-hydrolase lipase" evidence="4">
    <location>
        <begin position="44"/>
        <end position="105"/>
    </location>
</feature>
<evidence type="ECO:0000256" key="2">
    <source>
        <dbReference type="PIRSR" id="PIRSR000862-1"/>
    </source>
</evidence>
<feature type="non-terminal residue" evidence="5">
    <location>
        <position position="399"/>
    </location>
</feature>
<dbReference type="GO" id="GO:0016788">
    <property type="term" value="F:hydrolase activity, acting on ester bonds"/>
    <property type="evidence" value="ECO:0007669"/>
    <property type="project" value="InterPro"/>
</dbReference>
<dbReference type="PIRSF" id="PIRSF000862">
    <property type="entry name" value="Steryl_ester_lip"/>
    <property type="match status" value="1"/>
</dbReference>
<feature type="active site" description="Charge relay system" evidence="2">
    <location>
        <position position="375"/>
    </location>
</feature>
<evidence type="ECO:0000259" key="4">
    <source>
        <dbReference type="Pfam" id="PF04083"/>
    </source>
</evidence>
<evidence type="ECO:0000256" key="1">
    <source>
        <dbReference type="ARBA" id="ARBA00010701"/>
    </source>
</evidence>
<sequence>MWCLLMLLCSQGIAFSTGFTTTSTLNSDISEYRKTRNPECFMNVSEIIRYHGYPSEEYQVTTEDGYILGVFRIPAGRNSQNTGQKPVVFLQHAFLGDATHWISNLPNNSLGFLLADAGYDVWMGNSRGNTWSLKHKTLNPSQKAFWQFSFDEMGKYDIPAELYFIMNKTGQKDVYYVGHSEGTTTGFIAFSTYPELAKRIKMFGALSPVITGSYATSPLVKIISVPEPLLRLVFGCKGALHQIGFLKGPVTQLCASLDKFCGHVLCYIAGGNIKNLNTSRIDTYVGHSPAGTSVQDIIHWHQTRLSPYPHLQRAKEGLLLFLQSTPPAYKIEKIGTPIAVWSGGQDKFADPKDMAKLLPRIPNLIYHEHFPAWGHLDFIWGLDATEKMYRKIIELMIKY</sequence>
<keyword evidence="5" id="KW-0378">Hydrolase</keyword>
<feature type="signal peptide" evidence="3">
    <location>
        <begin position="1"/>
        <end position="18"/>
    </location>
</feature>
<proteinExistence type="inferred from homology"/>
<comment type="caution">
    <text evidence="5">The sequence shown here is derived from an EMBL/GenBank/DDBJ whole genome shotgun (WGS) entry which is preliminary data.</text>
</comment>